<reference key="1">
    <citation type="journal article" date="2019" name="Genes (Basel)">
        <title>A High-Quality De novo Genome Assembly from a Single Mosquito Using PacBio Sequencing.</title>
        <authorList>
            <person name="Kingan S.B."/>
            <person name="Heaton H."/>
            <person name="Cudini J."/>
            <person name="Lambert C.C."/>
            <person name="Baybayan P."/>
            <person name="Galvin B.D."/>
            <person name="Durbin R."/>
            <person name="Korlach J."/>
            <person name="Lawniczak M.K.N."/>
        </authorList>
    </citation>
    <scope>NUCLEOTIDE SEQUENCE [LARGE SCALE GENOMIC DNA]</scope>
    <source>
        <strain>Mali-NIH</strain>
    </source>
</reference>
<evidence type="ECO:0000256" key="4">
    <source>
        <dbReference type="ARBA" id="ARBA00023136"/>
    </source>
</evidence>
<organism evidence="7 8">
    <name type="scientific">Anopheles coluzzii</name>
    <name type="common">African malaria mosquito</name>
    <dbReference type="NCBI Taxonomy" id="1518534"/>
    <lineage>
        <taxon>Eukaryota</taxon>
        <taxon>Metazoa</taxon>
        <taxon>Ecdysozoa</taxon>
        <taxon>Arthropoda</taxon>
        <taxon>Hexapoda</taxon>
        <taxon>Insecta</taxon>
        <taxon>Pterygota</taxon>
        <taxon>Neoptera</taxon>
        <taxon>Endopterygota</taxon>
        <taxon>Diptera</taxon>
        <taxon>Nematocera</taxon>
        <taxon>Culicoidea</taxon>
        <taxon>Culicidae</taxon>
        <taxon>Anophelinae</taxon>
        <taxon>Anopheles</taxon>
    </lineage>
</organism>
<keyword evidence="8" id="KW-1185">Reference proteome</keyword>
<reference evidence="7" key="2">
    <citation type="submission" date="2020-05" db="UniProtKB">
        <authorList>
            <consortium name="EnsemblMetazoa"/>
        </authorList>
    </citation>
    <scope>IDENTIFICATION</scope>
    <source>
        <strain evidence="7">Ngousso</strain>
    </source>
</reference>
<dbReference type="AlphaFoldDB" id="A0A6E8W7Z2"/>
<name>A0A6E8W7Z2_ANOCL</name>
<dbReference type="Pfam" id="PF02544">
    <property type="entry name" value="Steroid_dh"/>
    <property type="match status" value="1"/>
</dbReference>
<feature type="domain" description="3-oxo-5-alpha-steroid 4-dehydrogenase C-terminal" evidence="6">
    <location>
        <begin position="99"/>
        <end position="136"/>
    </location>
</feature>
<comment type="subcellular location">
    <subcellularLocation>
        <location evidence="1">Membrane</location>
        <topology evidence="1">Multi-pass membrane protein</topology>
    </subcellularLocation>
</comment>
<dbReference type="GO" id="GO:0016627">
    <property type="term" value="F:oxidoreductase activity, acting on the CH-CH group of donors"/>
    <property type="evidence" value="ECO:0007669"/>
    <property type="project" value="InterPro"/>
</dbReference>
<dbReference type="GO" id="GO:0016020">
    <property type="term" value="C:membrane"/>
    <property type="evidence" value="ECO:0007669"/>
    <property type="project" value="UniProtKB-SubCell"/>
</dbReference>
<protein>
    <submittedName>
        <fullName evidence="7">S5A_REDUCTASE domain-containing protein</fullName>
    </submittedName>
</protein>
<dbReference type="Proteomes" id="UP001105220">
    <property type="component" value="Unplaced"/>
</dbReference>
<dbReference type="EnsemblMetazoa" id="ACON013547-RA">
    <property type="protein sequence ID" value="ACON013547-PA"/>
    <property type="gene ID" value="ACON013547"/>
</dbReference>
<dbReference type="VEuPathDB" id="VectorBase:ACMO_002292"/>
<dbReference type="InterPro" id="IPR001104">
    <property type="entry name" value="3-oxo-5_a-steroid_4-DH_C"/>
</dbReference>
<sequence length="136" mass="15967">MAVCLHFVALIIRFPWFDIRSSFLFVNLIVTIVVLGGLLATIEKHLPSAIRQTFRPARDYVIAFLDTLATNKRMVRTTPTETMVAMALITLQCLRRFYETWFVQVFSSKLKITHQWYVENFHNYPKQRKALVLFVL</sequence>
<dbReference type="VEuPathDB" id="VectorBase:ACON2_031632"/>
<dbReference type="VEuPathDB" id="VectorBase:ACON013547"/>
<proteinExistence type="predicted"/>
<keyword evidence="3 5" id="KW-1133">Transmembrane helix</keyword>
<evidence type="ECO:0000313" key="7">
    <source>
        <dbReference type="EnsemblMetazoa" id="ACON013547-PA"/>
    </source>
</evidence>
<accession>A0A6E8W7Z2</accession>
<keyword evidence="2 5" id="KW-0812">Transmembrane</keyword>
<feature type="transmembrane region" description="Helical" evidence="5">
    <location>
        <begin position="23"/>
        <end position="42"/>
    </location>
</feature>
<evidence type="ECO:0000256" key="3">
    <source>
        <dbReference type="ARBA" id="ARBA00022989"/>
    </source>
</evidence>
<evidence type="ECO:0000256" key="5">
    <source>
        <dbReference type="SAM" id="Phobius"/>
    </source>
</evidence>
<evidence type="ECO:0000313" key="8">
    <source>
        <dbReference type="Proteomes" id="UP001105220"/>
    </source>
</evidence>
<dbReference type="GO" id="GO:0006629">
    <property type="term" value="P:lipid metabolic process"/>
    <property type="evidence" value="ECO:0007669"/>
    <property type="project" value="InterPro"/>
</dbReference>
<evidence type="ECO:0000256" key="1">
    <source>
        <dbReference type="ARBA" id="ARBA00004141"/>
    </source>
</evidence>
<keyword evidence="4 5" id="KW-0472">Membrane</keyword>
<evidence type="ECO:0000256" key="2">
    <source>
        <dbReference type="ARBA" id="ARBA00022692"/>
    </source>
</evidence>
<evidence type="ECO:0000259" key="6">
    <source>
        <dbReference type="Pfam" id="PF02544"/>
    </source>
</evidence>